<dbReference type="GO" id="GO:0005730">
    <property type="term" value="C:nucleolus"/>
    <property type="evidence" value="ECO:0007669"/>
    <property type="project" value="UniProtKB-SubCell"/>
</dbReference>
<dbReference type="InterPro" id="IPR001247">
    <property type="entry name" value="ExoRNase_PH_dom1"/>
</dbReference>
<dbReference type="PANTHER" id="PTHR11097:SF9">
    <property type="entry name" value="EXOSOME COMPLEX COMPONENT RRP43"/>
    <property type="match status" value="1"/>
</dbReference>
<feature type="domain" description="Exoribonuclease phosphorolytic" evidence="10">
    <location>
        <begin position="31"/>
        <end position="148"/>
    </location>
</feature>
<name>A0A8C4QB90_EPTBU</name>
<dbReference type="GeneTree" id="ENSGT00950000183130"/>
<dbReference type="PANTHER" id="PTHR11097">
    <property type="entry name" value="EXOSOME COMPLEX EXONUCLEASE RIBOSOMAL RNA PROCESSING PROTEIN"/>
    <property type="match status" value="1"/>
</dbReference>
<protein>
    <recommendedName>
        <fullName evidence="9">Ribosomal RNA-processing protein 43</fullName>
    </recommendedName>
</protein>
<dbReference type="Proteomes" id="UP000694388">
    <property type="component" value="Unplaced"/>
</dbReference>
<evidence type="ECO:0000256" key="3">
    <source>
        <dbReference type="ARBA" id="ARBA00006678"/>
    </source>
</evidence>
<evidence type="ECO:0000256" key="7">
    <source>
        <dbReference type="ARBA" id="ARBA00022884"/>
    </source>
</evidence>
<sequence>DVIVCRAAEPVAYYRRFLKENCRPDGRELGEVRITTLNIGSITSADGSALVKIGNTTVVCGVKGVIPNVDLSPLCSARFRPGPPCEQAQVAGQFLADVITSSELVSLEDLCIQKGKLVWVLYCDLECLDYDGNVLDACSIALLAALRNGQWESGQEGDYAPGVVNKHSMIFELPTVVSTSFNAFRINS</sequence>
<reference evidence="11" key="1">
    <citation type="submission" date="2025-08" db="UniProtKB">
        <authorList>
            <consortium name="Ensembl"/>
        </authorList>
    </citation>
    <scope>IDENTIFICATION</scope>
</reference>
<reference evidence="11" key="2">
    <citation type="submission" date="2025-09" db="UniProtKB">
        <authorList>
            <consortium name="Ensembl"/>
        </authorList>
    </citation>
    <scope>IDENTIFICATION</scope>
</reference>
<keyword evidence="12" id="KW-1185">Reference proteome</keyword>
<dbReference type="GO" id="GO:0071035">
    <property type="term" value="P:nuclear polyadenylation-dependent rRNA catabolic process"/>
    <property type="evidence" value="ECO:0007669"/>
    <property type="project" value="TreeGrafter"/>
</dbReference>
<proteinExistence type="inferred from homology"/>
<dbReference type="InterPro" id="IPR020568">
    <property type="entry name" value="Ribosomal_Su5_D2-typ_SF"/>
</dbReference>
<evidence type="ECO:0000259" key="10">
    <source>
        <dbReference type="Pfam" id="PF01138"/>
    </source>
</evidence>
<keyword evidence="5" id="KW-0698">rRNA processing</keyword>
<evidence type="ECO:0000256" key="2">
    <source>
        <dbReference type="ARBA" id="ARBA00004604"/>
    </source>
</evidence>
<dbReference type="InterPro" id="IPR027408">
    <property type="entry name" value="PNPase/RNase_PH_dom_sf"/>
</dbReference>
<keyword evidence="6" id="KW-0271">Exosome</keyword>
<dbReference type="GO" id="GO:0034475">
    <property type="term" value="P:U4 snRNA 3'-end processing"/>
    <property type="evidence" value="ECO:0007669"/>
    <property type="project" value="TreeGrafter"/>
</dbReference>
<organism evidence="11 12">
    <name type="scientific">Eptatretus burgeri</name>
    <name type="common">Inshore hagfish</name>
    <dbReference type="NCBI Taxonomy" id="7764"/>
    <lineage>
        <taxon>Eukaryota</taxon>
        <taxon>Metazoa</taxon>
        <taxon>Chordata</taxon>
        <taxon>Craniata</taxon>
        <taxon>Vertebrata</taxon>
        <taxon>Cyclostomata</taxon>
        <taxon>Myxini</taxon>
        <taxon>Myxiniformes</taxon>
        <taxon>Myxinidae</taxon>
        <taxon>Eptatretinae</taxon>
        <taxon>Eptatretus</taxon>
    </lineage>
</organism>
<accession>A0A8C4QB90</accession>
<dbReference type="GO" id="GO:0034476">
    <property type="term" value="P:U5 snRNA 3'-end processing"/>
    <property type="evidence" value="ECO:0007669"/>
    <property type="project" value="TreeGrafter"/>
</dbReference>
<evidence type="ECO:0000256" key="1">
    <source>
        <dbReference type="ARBA" id="ARBA00004496"/>
    </source>
</evidence>
<dbReference type="GO" id="GO:0000467">
    <property type="term" value="P:exonucleolytic trimming to generate mature 3'-end of 5.8S rRNA from tricistronic rRNA transcript (SSU-rRNA, 5.8S rRNA, LSU-rRNA)"/>
    <property type="evidence" value="ECO:0007669"/>
    <property type="project" value="TreeGrafter"/>
</dbReference>
<keyword evidence="4" id="KW-0963">Cytoplasm</keyword>
<evidence type="ECO:0000313" key="12">
    <source>
        <dbReference type="Proteomes" id="UP000694388"/>
    </source>
</evidence>
<dbReference type="GO" id="GO:0071038">
    <property type="term" value="P:TRAMP-dependent tRNA surveillance pathway"/>
    <property type="evidence" value="ECO:0007669"/>
    <property type="project" value="TreeGrafter"/>
</dbReference>
<evidence type="ECO:0000313" key="11">
    <source>
        <dbReference type="Ensembl" id="ENSEBUP00000012832.1"/>
    </source>
</evidence>
<dbReference type="Ensembl" id="ENSEBUT00000013408.1">
    <property type="protein sequence ID" value="ENSEBUP00000012832.1"/>
    <property type="gene ID" value="ENSEBUG00000008140.1"/>
</dbReference>
<dbReference type="GO" id="GO:0000176">
    <property type="term" value="C:nuclear exosome (RNase complex)"/>
    <property type="evidence" value="ECO:0007669"/>
    <property type="project" value="TreeGrafter"/>
</dbReference>
<dbReference type="SUPFAM" id="SSF54211">
    <property type="entry name" value="Ribosomal protein S5 domain 2-like"/>
    <property type="match status" value="1"/>
</dbReference>
<dbReference type="AlphaFoldDB" id="A0A8C4QB90"/>
<dbReference type="GO" id="GO:0016075">
    <property type="term" value="P:rRNA catabolic process"/>
    <property type="evidence" value="ECO:0007669"/>
    <property type="project" value="TreeGrafter"/>
</dbReference>
<evidence type="ECO:0000256" key="5">
    <source>
        <dbReference type="ARBA" id="ARBA00022552"/>
    </source>
</evidence>
<dbReference type="Gene3D" id="3.30.230.70">
    <property type="entry name" value="GHMP Kinase, N-terminal domain"/>
    <property type="match status" value="1"/>
</dbReference>
<dbReference type="GO" id="GO:0034473">
    <property type="term" value="P:U1 snRNA 3'-end processing"/>
    <property type="evidence" value="ECO:0007669"/>
    <property type="project" value="TreeGrafter"/>
</dbReference>
<evidence type="ECO:0000256" key="4">
    <source>
        <dbReference type="ARBA" id="ARBA00022490"/>
    </source>
</evidence>
<dbReference type="GO" id="GO:0035925">
    <property type="term" value="F:mRNA 3'-UTR AU-rich region binding"/>
    <property type="evidence" value="ECO:0007669"/>
    <property type="project" value="TreeGrafter"/>
</dbReference>
<evidence type="ECO:0000256" key="9">
    <source>
        <dbReference type="ARBA" id="ARBA00030617"/>
    </source>
</evidence>
<evidence type="ECO:0000256" key="8">
    <source>
        <dbReference type="ARBA" id="ARBA00023242"/>
    </source>
</evidence>
<comment type="subcellular location">
    <subcellularLocation>
        <location evidence="1">Cytoplasm</location>
    </subcellularLocation>
    <subcellularLocation>
        <location evidence="2">Nucleus</location>
        <location evidence="2">Nucleolus</location>
    </subcellularLocation>
</comment>
<dbReference type="GO" id="GO:0071028">
    <property type="term" value="P:nuclear mRNA surveillance"/>
    <property type="evidence" value="ECO:0007669"/>
    <property type="project" value="TreeGrafter"/>
</dbReference>
<keyword evidence="8" id="KW-0539">Nucleus</keyword>
<keyword evidence="7" id="KW-0694">RNA-binding</keyword>
<comment type="similarity">
    <text evidence="3">Belongs to the RNase PH family.</text>
</comment>
<dbReference type="Pfam" id="PF01138">
    <property type="entry name" value="RNase_PH"/>
    <property type="match status" value="1"/>
</dbReference>
<dbReference type="GO" id="GO:0000177">
    <property type="term" value="C:cytoplasmic exosome (RNase complex)"/>
    <property type="evidence" value="ECO:0007669"/>
    <property type="project" value="TreeGrafter"/>
</dbReference>
<dbReference type="InterPro" id="IPR050590">
    <property type="entry name" value="Exosome_comp_Rrp42_subfam"/>
</dbReference>
<evidence type="ECO:0000256" key="6">
    <source>
        <dbReference type="ARBA" id="ARBA00022835"/>
    </source>
</evidence>